<dbReference type="Proteomes" id="UP000185680">
    <property type="component" value="Chromosome"/>
</dbReference>
<dbReference type="EMBL" id="LVWD01000013">
    <property type="protein sequence ID" value="OAD42086.1"/>
    <property type="molecule type" value="Genomic_DNA"/>
</dbReference>
<evidence type="ECO:0000256" key="12">
    <source>
        <dbReference type="ARBA" id="ARBA00029504"/>
    </source>
</evidence>
<comment type="domain">
    <text evidence="13">The beta-hairpin motif is involved in DNA binding.</text>
</comment>
<keyword evidence="5 13" id="KW-0227">DNA damage</keyword>
<dbReference type="Pfam" id="PF04851">
    <property type="entry name" value="ResIII"/>
    <property type="match status" value="1"/>
</dbReference>
<dbReference type="RefSeq" id="WP_066090988.1">
    <property type="nucleotide sequence ID" value="NZ_CP017476.1"/>
</dbReference>
<keyword evidence="3 13" id="KW-0963">Cytoplasm</keyword>
<dbReference type="Pfam" id="PF17757">
    <property type="entry name" value="UvrB_inter"/>
    <property type="match status" value="1"/>
</dbReference>
<evidence type="ECO:0000313" key="20">
    <source>
        <dbReference type="Proteomes" id="UP000185657"/>
    </source>
</evidence>
<keyword evidence="10 13" id="KW-0742">SOS response</keyword>
<feature type="binding site" evidence="13">
    <location>
        <begin position="65"/>
        <end position="72"/>
    </location>
    <ligand>
        <name>ATP</name>
        <dbReference type="ChEBI" id="CHEBI:30616"/>
    </ligand>
</feature>
<dbReference type="GO" id="GO:0009380">
    <property type="term" value="C:excinuclease repair complex"/>
    <property type="evidence" value="ECO:0007669"/>
    <property type="project" value="InterPro"/>
</dbReference>
<evidence type="ECO:0000256" key="7">
    <source>
        <dbReference type="ARBA" id="ARBA00022840"/>
    </source>
</evidence>
<dbReference type="InterPro" id="IPR014001">
    <property type="entry name" value="Helicase_ATP-bd"/>
</dbReference>
<dbReference type="PANTHER" id="PTHR24029:SF0">
    <property type="entry name" value="UVRABC SYSTEM PROTEIN B"/>
    <property type="match status" value="1"/>
</dbReference>
<keyword evidence="9 13" id="KW-0234">DNA repair</keyword>
<evidence type="ECO:0000313" key="21">
    <source>
        <dbReference type="Proteomes" id="UP000185680"/>
    </source>
</evidence>
<evidence type="ECO:0000256" key="2">
    <source>
        <dbReference type="ARBA" id="ARBA00008533"/>
    </source>
</evidence>
<dbReference type="Gene3D" id="4.10.860.10">
    <property type="entry name" value="UVR domain"/>
    <property type="match status" value="1"/>
</dbReference>
<dbReference type="Gene3D" id="3.40.50.300">
    <property type="entry name" value="P-loop containing nucleotide triphosphate hydrolases"/>
    <property type="match status" value="3"/>
</dbReference>
<evidence type="ECO:0000256" key="11">
    <source>
        <dbReference type="ARBA" id="ARBA00026033"/>
    </source>
</evidence>
<dbReference type="Pfam" id="PF02151">
    <property type="entry name" value="UVR"/>
    <property type="match status" value="1"/>
</dbReference>
<dbReference type="KEGG" id="hyl:LPB072_13215"/>
<dbReference type="InterPro" id="IPR041471">
    <property type="entry name" value="UvrB_inter"/>
</dbReference>
<dbReference type="Proteomes" id="UP000185657">
    <property type="component" value="Unassembled WGS sequence"/>
</dbReference>
<dbReference type="GO" id="GO:0016887">
    <property type="term" value="F:ATP hydrolysis activity"/>
    <property type="evidence" value="ECO:0007669"/>
    <property type="project" value="InterPro"/>
</dbReference>
<name>A0A167I3E7_9BURK</name>
<dbReference type="STRING" id="1763535.LPB072_13215"/>
<feature type="domain" description="Helicase ATP-binding" evidence="16">
    <location>
        <begin position="52"/>
        <end position="185"/>
    </location>
</feature>
<evidence type="ECO:0000256" key="10">
    <source>
        <dbReference type="ARBA" id="ARBA00023236"/>
    </source>
</evidence>
<evidence type="ECO:0000259" key="16">
    <source>
        <dbReference type="PROSITE" id="PS51192"/>
    </source>
</evidence>
<organism evidence="18 21">
    <name type="scientific">Hydrogenophaga crassostreae</name>
    <dbReference type="NCBI Taxonomy" id="1763535"/>
    <lineage>
        <taxon>Bacteria</taxon>
        <taxon>Pseudomonadati</taxon>
        <taxon>Pseudomonadota</taxon>
        <taxon>Betaproteobacteria</taxon>
        <taxon>Burkholderiales</taxon>
        <taxon>Comamonadaceae</taxon>
        <taxon>Hydrogenophaga</taxon>
    </lineage>
</organism>
<dbReference type="PROSITE" id="PS50151">
    <property type="entry name" value="UVR"/>
    <property type="match status" value="1"/>
</dbReference>
<accession>A0A167I3E7</accession>
<dbReference type="CDD" id="cd17916">
    <property type="entry name" value="DEXHc_UvrB"/>
    <property type="match status" value="1"/>
</dbReference>
<evidence type="ECO:0000256" key="3">
    <source>
        <dbReference type="ARBA" id="ARBA00022490"/>
    </source>
</evidence>
<dbReference type="Pfam" id="PF12344">
    <property type="entry name" value="UvrB"/>
    <property type="match status" value="1"/>
</dbReference>
<dbReference type="NCBIfam" id="TIGR00631">
    <property type="entry name" value="uvrb"/>
    <property type="match status" value="1"/>
</dbReference>
<dbReference type="Pfam" id="PF00271">
    <property type="entry name" value="Helicase_C"/>
    <property type="match status" value="1"/>
</dbReference>
<dbReference type="GO" id="GO:0005524">
    <property type="term" value="F:ATP binding"/>
    <property type="evidence" value="ECO:0007669"/>
    <property type="project" value="UniProtKB-UniRule"/>
</dbReference>
<evidence type="ECO:0000259" key="15">
    <source>
        <dbReference type="PROSITE" id="PS50151"/>
    </source>
</evidence>
<dbReference type="Gene3D" id="6.10.140.240">
    <property type="match status" value="1"/>
</dbReference>
<dbReference type="GO" id="GO:0009432">
    <property type="term" value="P:SOS response"/>
    <property type="evidence" value="ECO:0007669"/>
    <property type="project" value="UniProtKB-UniRule"/>
</dbReference>
<dbReference type="GO" id="GO:0005737">
    <property type="term" value="C:cytoplasm"/>
    <property type="evidence" value="ECO:0007669"/>
    <property type="project" value="UniProtKB-SubCell"/>
</dbReference>
<evidence type="ECO:0000313" key="18">
    <source>
        <dbReference type="EMBL" id="AOW15624.1"/>
    </source>
</evidence>
<evidence type="ECO:0000256" key="1">
    <source>
        <dbReference type="ARBA" id="ARBA00004496"/>
    </source>
</evidence>
<dbReference type="PROSITE" id="PS51192">
    <property type="entry name" value="HELICASE_ATP_BIND_1"/>
    <property type="match status" value="1"/>
</dbReference>
<evidence type="ECO:0000256" key="4">
    <source>
        <dbReference type="ARBA" id="ARBA00022741"/>
    </source>
</evidence>
<dbReference type="SMART" id="SM00487">
    <property type="entry name" value="DEXDc"/>
    <property type="match status" value="1"/>
</dbReference>
<comment type="subcellular location">
    <subcellularLocation>
        <location evidence="1 13 14">Cytoplasm</location>
    </subcellularLocation>
</comment>
<evidence type="ECO:0000256" key="14">
    <source>
        <dbReference type="RuleBase" id="RU003587"/>
    </source>
</evidence>
<dbReference type="InterPro" id="IPR001943">
    <property type="entry name" value="UVR_dom"/>
</dbReference>
<dbReference type="SMART" id="SM00490">
    <property type="entry name" value="HELICc"/>
    <property type="match status" value="1"/>
</dbReference>
<dbReference type="AlphaFoldDB" id="A0A167I3E7"/>
<evidence type="ECO:0000259" key="17">
    <source>
        <dbReference type="PROSITE" id="PS51194"/>
    </source>
</evidence>
<keyword evidence="6 13" id="KW-0228">DNA excision</keyword>
<comment type="function">
    <text evidence="13">The UvrABC repair system catalyzes the recognition and processing of DNA lesions. A damage recognition complex composed of 2 UvrA and 2 UvrB subunits scans DNA for abnormalities. Upon binding of the UvrA(2)B(2) complex to a putative damaged site, the DNA wraps around one UvrB monomer. DNA wrap is dependent on ATP binding by UvrB and probably causes local melting of the DNA helix, facilitating insertion of UvrB beta-hairpin between the DNA strands. Then UvrB probes one DNA strand for the presence of a lesion. If a lesion is found the UvrA subunits dissociate and the UvrB-DNA preincision complex is formed. This complex is subsequently bound by UvrC and the second UvrB is released. If no lesion is found, the DNA wraps around the other UvrB subunit that will check the other stand for damage.</text>
</comment>
<dbReference type="InterPro" id="IPR027417">
    <property type="entry name" value="P-loop_NTPase"/>
</dbReference>
<dbReference type="InterPro" id="IPR006935">
    <property type="entry name" value="Helicase/UvrB_N"/>
</dbReference>
<dbReference type="OrthoDB" id="9806651at2"/>
<sequence length="702" mass="79526">MPSQPSSIPLSLVDDAPAQEGEFVRFEGSPFELFMPYPPAGDQPVAIDQLVDGVNDGEVFQTLLGVTGSGKTFTMANTIARLGRPAIVFAPNKTLAAQLYSEFREFFPKNAVEYFVSYYDYYQPEAYVPQRDLFIEKDSAINEHIEQMRLSCTKSILERRDVVIVATVSAIYGIGKPESYHKMVMLLRVGDKIGQRDLIAQLVRMQYARNEADFSRGKFRVRGDTIDVFPAEHSEMAIRIELFDDEVETLQLFDPLTGKVRQKIPRFTVYPSSHYVTPREQVLNAVELIKDELRERLSQLVGMGKLVEAQRLEQRTRFDLEMLTEVGHCKGIENYSRHLSGSAQGEPPSTLTDYLPRDAVMFLDESHVLMGQFGGMYAGDRSRKTTLVEYGFRLPSALDNRPLKLEEFEQRMRQVIFVSATPADYEKTHSGQVVEQLVRPTGLVDPEVEVRPAIHQVDDVLQEIRIRVEKHERVLITTLTKRMAEQLTDYLTENGVKVRYLHSDIDTVERVEILRDLRLGAFDVLVGINLLREGIDIPEVSLVAILDADKEGFLRSERSLIQTIGRAARNLNGRAILYADRVTDSMARAIGETERRRTKQIAHNLERGIEPRSINKRIKDLIDGVYSEKAGKEADRLAAESALRASVDDMSEKDVAREIKRLEKLMLEHARNLEFEKAAGVRDQLSHLKAQVFGASGHDQVA</sequence>
<dbReference type="InterPro" id="IPR001650">
    <property type="entry name" value="Helicase_C-like"/>
</dbReference>
<dbReference type="PANTHER" id="PTHR24029">
    <property type="entry name" value="UVRABC SYSTEM PROTEIN B"/>
    <property type="match status" value="1"/>
</dbReference>
<dbReference type="InterPro" id="IPR024759">
    <property type="entry name" value="UvrB_YAD/RRR_dom"/>
</dbReference>
<keyword evidence="8 13" id="KW-0267">Excision nuclease</keyword>
<evidence type="ECO:0000313" key="19">
    <source>
        <dbReference type="EMBL" id="OAD42086.1"/>
    </source>
</evidence>
<evidence type="ECO:0000256" key="6">
    <source>
        <dbReference type="ARBA" id="ARBA00022769"/>
    </source>
</evidence>
<reference evidence="19 20" key="1">
    <citation type="submission" date="2016-02" db="EMBL/GenBank/DDBJ databases">
        <title>Draft genome sequence of Hydrogenophaga sp. LPB0072.</title>
        <authorList>
            <person name="Shin S.-K."/>
            <person name="Yi H."/>
        </authorList>
    </citation>
    <scope>NUCLEOTIDE SEQUENCE [LARGE SCALE GENOMIC DNA]</scope>
    <source>
        <strain evidence="19 20">LPB0072</strain>
    </source>
</reference>
<dbReference type="InterPro" id="IPR004807">
    <property type="entry name" value="UvrB"/>
</dbReference>
<dbReference type="PROSITE" id="PS51194">
    <property type="entry name" value="HELICASE_CTER"/>
    <property type="match status" value="1"/>
</dbReference>
<keyword evidence="20" id="KW-1185">Reference proteome</keyword>
<comment type="similarity">
    <text evidence="2 13 14">Belongs to the UvrB family.</text>
</comment>
<evidence type="ECO:0000256" key="5">
    <source>
        <dbReference type="ARBA" id="ARBA00022763"/>
    </source>
</evidence>
<feature type="domain" description="UVR" evidence="15">
    <location>
        <begin position="656"/>
        <end position="691"/>
    </location>
</feature>
<evidence type="ECO:0000256" key="9">
    <source>
        <dbReference type="ARBA" id="ARBA00023204"/>
    </source>
</evidence>
<dbReference type="GO" id="GO:0003677">
    <property type="term" value="F:DNA binding"/>
    <property type="evidence" value="ECO:0007669"/>
    <property type="project" value="UniProtKB-UniRule"/>
</dbReference>
<proteinExistence type="inferred from homology"/>
<feature type="short sequence motif" description="Beta-hairpin" evidence="13">
    <location>
        <begin position="118"/>
        <end position="141"/>
    </location>
</feature>
<dbReference type="CDD" id="cd18790">
    <property type="entry name" value="SF2_C_UvrB"/>
    <property type="match status" value="1"/>
</dbReference>
<dbReference type="SUPFAM" id="SSF46600">
    <property type="entry name" value="C-terminal UvrC-binding domain of UvrB"/>
    <property type="match status" value="1"/>
</dbReference>
<dbReference type="EMBL" id="CP017476">
    <property type="protein sequence ID" value="AOW15624.1"/>
    <property type="molecule type" value="Genomic_DNA"/>
</dbReference>
<keyword evidence="7 13" id="KW-0067">ATP-binding</keyword>
<dbReference type="HAMAP" id="MF_00204">
    <property type="entry name" value="UvrB"/>
    <property type="match status" value="1"/>
</dbReference>
<comment type="subunit">
    <text evidence="11 13 14">Forms a heterotetramer with UvrA during the search for lesions. Interacts with UvrC in an incision complex.</text>
</comment>
<evidence type="ECO:0000256" key="8">
    <source>
        <dbReference type="ARBA" id="ARBA00022881"/>
    </source>
</evidence>
<keyword evidence="4 13" id="KW-0547">Nucleotide-binding</keyword>
<gene>
    <name evidence="13" type="primary">uvrB</name>
    <name evidence="18" type="ORF">LPB072_13215</name>
    <name evidence="19" type="ORF">LPB72_11835</name>
</gene>
<dbReference type="InterPro" id="IPR036876">
    <property type="entry name" value="UVR_dom_sf"/>
</dbReference>
<dbReference type="GO" id="GO:0009381">
    <property type="term" value="F:excinuclease ABC activity"/>
    <property type="evidence" value="ECO:0007669"/>
    <property type="project" value="UniProtKB-UniRule"/>
</dbReference>
<feature type="domain" description="Helicase C-terminal" evidence="17">
    <location>
        <begin position="456"/>
        <end position="622"/>
    </location>
</feature>
<dbReference type="GO" id="GO:0006289">
    <property type="term" value="P:nucleotide-excision repair"/>
    <property type="evidence" value="ECO:0007669"/>
    <property type="project" value="UniProtKB-UniRule"/>
</dbReference>
<dbReference type="SUPFAM" id="SSF52540">
    <property type="entry name" value="P-loop containing nucleoside triphosphate hydrolases"/>
    <property type="match status" value="2"/>
</dbReference>
<protein>
    <recommendedName>
        <fullName evidence="12 13">UvrABC system protein B</fullName>
        <shortName evidence="13">Protein UvrB</shortName>
    </recommendedName>
    <alternativeName>
        <fullName evidence="13">Excinuclease ABC subunit B</fullName>
    </alternativeName>
</protein>
<evidence type="ECO:0000256" key="13">
    <source>
        <dbReference type="HAMAP-Rule" id="MF_00204"/>
    </source>
</evidence>
<dbReference type="NCBIfam" id="NF003673">
    <property type="entry name" value="PRK05298.1"/>
    <property type="match status" value="1"/>
</dbReference>
<reference evidence="18 21" key="2">
    <citation type="submission" date="2016-10" db="EMBL/GenBank/DDBJ databases">
        <title>Hydorgenophaga sp. LPB0072 isolated from gastropod.</title>
        <authorList>
            <person name="Kim E."/>
            <person name="Yi H."/>
        </authorList>
    </citation>
    <scope>NUCLEOTIDE SEQUENCE [LARGE SCALE GENOMIC DNA]</scope>
    <source>
        <strain evidence="18 21">LPB0072</strain>
    </source>
</reference>